<evidence type="ECO:0000256" key="2">
    <source>
        <dbReference type="ARBA" id="ARBA00035112"/>
    </source>
</evidence>
<accession>A0A371DX94</accession>
<dbReference type="Proteomes" id="UP000256964">
    <property type="component" value="Unassembled WGS sequence"/>
</dbReference>
<dbReference type="AlphaFoldDB" id="A0A371DX94"/>
<sequence length="222" mass="24842">MELTSNYLKISAALFFISATLFAMGRVSSRERADAERAHQYSVYSDPSFTCPRSSRGLGNPAYRGRDYPRAWPLPPLAPVHLSHEDSVHYSLETEVGVAEWNATLPSGGAVIHLGPDGRPFTVSMFHQMRCLDIIRDVVVSYYLDSSPNARPGKPKLVHHCMNYLRQTVMCRGDLHIETVRAPSGPTVTVSAVTHSCKDWTAVYDAAEENYRGFLEEVARRR</sequence>
<evidence type="ECO:0000256" key="1">
    <source>
        <dbReference type="ARBA" id="ARBA00004685"/>
    </source>
</evidence>
<dbReference type="STRING" id="139420.A0A371DX94"/>
<proteinExistence type="inferred from homology"/>
<dbReference type="OrthoDB" id="3687641at2759"/>
<dbReference type="PANTHER" id="PTHR33365">
    <property type="entry name" value="YALI0B05434P"/>
    <property type="match status" value="1"/>
</dbReference>
<dbReference type="Pfam" id="PF11807">
    <property type="entry name" value="UstYa"/>
    <property type="match status" value="1"/>
</dbReference>
<gene>
    <name evidence="3" type="ORF">OH76DRAFT_1394946</name>
</gene>
<reference evidence="3 4" key="1">
    <citation type="journal article" date="2018" name="Biotechnol. Biofuels">
        <title>Integrative visual omics of the white-rot fungus Polyporus brumalis exposes the biotechnological potential of its oxidative enzymes for delignifying raw plant biomass.</title>
        <authorList>
            <person name="Miyauchi S."/>
            <person name="Rancon A."/>
            <person name="Drula E."/>
            <person name="Hage H."/>
            <person name="Chaduli D."/>
            <person name="Favel A."/>
            <person name="Grisel S."/>
            <person name="Henrissat B."/>
            <person name="Herpoel-Gimbert I."/>
            <person name="Ruiz-Duenas F.J."/>
            <person name="Chevret D."/>
            <person name="Hainaut M."/>
            <person name="Lin J."/>
            <person name="Wang M."/>
            <person name="Pangilinan J."/>
            <person name="Lipzen A."/>
            <person name="Lesage-Meessen L."/>
            <person name="Navarro D."/>
            <person name="Riley R."/>
            <person name="Grigoriev I.V."/>
            <person name="Zhou S."/>
            <person name="Raouche S."/>
            <person name="Rosso M.N."/>
        </authorList>
    </citation>
    <scope>NUCLEOTIDE SEQUENCE [LARGE SCALE GENOMIC DNA]</scope>
    <source>
        <strain evidence="3 4">BRFM 1820</strain>
    </source>
</reference>
<evidence type="ECO:0000313" key="4">
    <source>
        <dbReference type="Proteomes" id="UP000256964"/>
    </source>
</evidence>
<comment type="pathway">
    <text evidence="1">Mycotoxin biosynthesis.</text>
</comment>
<protein>
    <submittedName>
        <fullName evidence="3">Uncharacterized protein</fullName>
    </submittedName>
</protein>
<name>A0A371DX94_9APHY</name>
<dbReference type="InterPro" id="IPR021765">
    <property type="entry name" value="UstYa-like"/>
</dbReference>
<comment type="similarity">
    <text evidence="2">Belongs to the ustYa family.</text>
</comment>
<organism evidence="3 4">
    <name type="scientific">Lentinus brumalis</name>
    <dbReference type="NCBI Taxonomy" id="2498619"/>
    <lineage>
        <taxon>Eukaryota</taxon>
        <taxon>Fungi</taxon>
        <taxon>Dikarya</taxon>
        <taxon>Basidiomycota</taxon>
        <taxon>Agaricomycotina</taxon>
        <taxon>Agaricomycetes</taxon>
        <taxon>Polyporales</taxon>
        <taxon>Polyporaceae</taxon>
        <taxon>Lentinus</taxon>
    </lineage>
</organism>
<keyword evidence="4" id="KW-1185">Reference proteome</keyword>
<evidence type="ECO:0000313" key="3">
    <source>
        <dbReference type="EMBL" id="RDX57167.1"/>
    </source>
</evidence>
<dbReference type="EMBL" id="KZ857379">
    <property type="protein sequence ID" value="RDX57167.1"/>
    <property type="molecule type" value="Genomic_DNA"/>
</dbReference>
<dbReference type="PANTHER" id="PTHR33365:SF4">
    <property type="entry name" value="CYCLOCHLOROTINE BIOSYNTHESIS PROTEIN O"/>
    <property type="match status" value="1"/>
</dbReference>
<dbReference type="GO" id="GO:0043386">
    <property type="term" value="P:mycotoxin biosynthetic process"/>
    <property type="evidence" value="ECO:0007669"/>
    <property type="project" value="InterPro"/>
</dbReference>